<dbReference type="PANTHER" id="PTHR46060:SF1">
    <property type="entry name" value="MARINER MOS1 TRANSPOSASE-LIKE PROTEIN"/>
    <property type="match status" value="1"/>
</dbReference>
<dbReference type="Gene3D" id="3.30.420.10">
    <property type="entry name" value="Ribonuclease H-like superfamily/Ribonuclease H"/>
    <property type="match status" value="1"/>
</dbReference>
<accession>A0A7T8GVF6</accession>
<evidence type="ECO:0000313" key="2">
    <source>
        <dbReference type="EMBL" id="QQP38563.1"/>
    </source>
</evidence>
<sequence length="307" mass="35077">METLDFRSYFLIRIKLATTVNEIHGDLLSTFPNYCPGLSTLQRWHTEFDRGVFALEKKTRPGRSWETRTEENRITPDDHSTSCCRGVPTIYNCFQASDGGSRAPKPPQRASNKTQRVKCCQDLLKLFQDHKEDFLGSHLLVQDNGGKSGQSPRGPGSQPPCETDSEEDDDSDGVSITALPAGTTADRNTMIEYLKTTGKRFLSLKKDKIRLKDCLLRWDNARPHTATDTREFLTRRDVETVKQSPYSPDLNLCDRFLFQKLKHLLQEDEFGGHEEATLAVQRAIRRVSEDELYDQLRKLRGHCHDNC</sequence>
<organism evidence="2 3">
    <name type="scientific">Caligus rogercresseyi</name>
    <name type="common">Sea louse</name>
    <dbReference type="NCBI Taxonomy" id="217165"/>
    <lineage>
        <taxon>Eukaryota</taxon>
        <taxon>Metazoa</taxon>
        <taxon>Ecdysozoa</taxon>
        <taxon>Arthropoda</taxon>
        <taxon>Crustacea</taxon>
        <taxon>Multicrustacea</taxon>
        <taxon>Hexanauplia</taxon>
        <taxon>Copepoda</taxon>
        <taxon>Siphonostomatoida</taxon>
        <taxon>Caligidae</taxon>
        <taxon>Caligus</taxon>
    </lineage>
</organism>
<feature type="compositionally biased region" description="Low complexity" evidence="1">
    <location>
        <begin position="149"/>
        <end position="160"/>
    </location>
</feature>
<evidence type="ECO:0000256" key="1">
    <source>
        <dbReference type="SAM" id="MobiDB-lite"/>
    </source>
</evidence>
<feature type="region of interest" description="Disordered" evidence="1">
    <location>
        <begin position="95"/>
        <end position="114"/>
    </location>
</feature>
<dbReference type="GO" id="GO:0003676">
    <property type="term" value="F:nucleic acid binding"/>
    <property type="evidence" value="ECO:0007669"/>
    <property type="project" value="InterPro"/>
</dbReference>
<gene>
    <name evidence="2" type="ORF">FKW44_019170</name>
</gene>
<proteinExistence type="predicted"/>
<reference evidence="3" key="1">
    <citation type="submission" date="2021-01" db="EMBL/GenBank/DDBJ databases">
        <title>Caligus Genome Assembly.</title>
        <authorList>
            <person name="Gallardo-Escarate C."/>
        </authorList>
    </citation>
    <scope>NUCLEOTIDE SEQUENCE [LARGE SCALE GENOMIC DNA]</scope>
</reference>
<protein>
    <submittedName>
        <fullName evidence="2">Transposase</fullName>
    </submittedName>
</protein>
<dbReference type="PANTHER" id="PTHR46060">
    <property type="entry name" value="MARINER MOS1 TRANSPOSASE-LIKE PROTEIN"/>
    <property type="match status" value="1"/>
</dbReference>
<evidence type="ECO:0000313" key="3">
    <source>
        <dbReference type="Proteomes" id="UP000595437"/>
    </source>
</evidence>
<feature type="region of interest" description="Disordered" evidence="1">
    <location>
        <begin position="140"/>
        <end position="181"/>
    </location>
</feature>
<dbReference type="InterPro" id="IPR036397">
    <property type="entry name" value="RNaseH_sf"/>
</dbReference>
<dbReference type="EMBL" id="CP045902">
    <property type="protein sequence ID" value="QQP38563.1"/>
    <property type="molecule type" value="Genomic_DNA"/>
</dbReference>
<feature type="non-terminal residue" evidence="2">
    <location>
        <position position="307"/>
    </location>
</feature>
<dbReference type="InterPro" id="IPR052709">
    <property type="entry name" value="Transposase-MT_Hybrid"/>
</dbReference>
<name>A0A7T8GVF6_CALRO</name>
<dbReference type="AlphaFoldDB" id="A0A7T8GVF6"/>
<feature type="compositionally biased region" description="Acidic residues" evidence="1">
    <location>
        <begin position="163"/>
        <end position="172"/>
    </location>
</feature>
<keyword evidence="3" id="KW-1185">Reference proteome</keyword>
<dbReference type="Proteomes" id="UP000595437">
    <property type="component" value="Chromosome 13"/>
</dbReference>